<keyword evidence="6" id="KW-0479">Metal-binding</keyword>
<keyword evidence="8" id="KW-0833">Ubl conjugation pathway</keyword>
<evidence type="ECO:0000256" key="1">
    <source>
        <dbReference type="ARBA" id="ARBA00004123"/>
    </source>
</evidence>
<evidence type="ECO:0000313" key="21">
    <source>
        <dbReference type="RefSeq" id="XP_022247589.1"/>
    </source>
</evidence>
<comment type="subcellular location">
    <subcellularLocation>
        <location evidence="1">Nucleus</location>
    </subcellularLocation>
</comment>
<dbReference type="InterPro" id="IPR004181">
    <property type="entry name" value="Znf_MIZ"/>
</dbReference>
<dbReference type="RefSeq" id="XP_022247588.1">
    <property type="nucleotide sequence ID" value="XM_022391880.1"/>
</dbReference>
<evidence type="ECO:0000256" key="10">
    <source>
        <dbReference type="ARBA" id="ARBA00023242"/>
    </source>
</evidence>
<dbReference type="Pfam" id="PF11789">
    <property type="entry name" value="zf-Nse"/>
    <property type="match status" value="1"/>
</dbReference>
<dbReference type="RefSeq" id="XP_013779757.1">
    <property type="nucleotide sequence ID" value="XM_013924303.2"/>
</dbReference>
<dbReference type="PANTHER" id="PTHR21330">
    <property type="entry name" value="E3 SUMO-PROTEIN LIGASE NSE2"/>
    <property type="match status" value="1"/>
</dbReference>
<evidence type="ECO:0000256" key="6">
    <source>
        <dbReference type="ARBA" id="ARBA00022723"/>
    </source>
</evidence>
<dbReference type="RefSeq" id="XP_022247590.1">
    <property type="nucleotide sequence ID" value="XM_022391882.1"/>
</dbReference>
<comment type="pathway">
    <text evidence="2">Protein modification; protein sumoylation.</text>
</comment>
<dbReference type="RefSeq" id="XP_013779759.1">
    <property type="nucleotide sequence ID" value="XM_013924305.2"/>
</dbReference>
<evidence type="ECO:0000256" key="3">
    <source>
        <dbReference type="ARBA" id="ARBA00008212"/>
    </source>
</evidence>
<evidence type="ECO:0000313" key="17">
    <source>
        <dbReference type="RefSeq" id="XP_013779758.1"/>
    </source>
</evidence>
<dbReference type="RefSeq" id="XP_013779758.1">
    <property type="nucleotide sequence ID" value="XM_013924304.2"/>
</dbReference>
<evidence type="ECO:0000313" key="16">
    <source>
        <dbReference type="RefSeq" id="XP_013779757.1"/>
    </source>
</evidence>
<evidence type="ECO:0000313" key="18">
    <source>
        <dbReference type="RefSeq" id="XP_013779759.1"/>
    </source>
</evidence>
<keyword evidence="9" id="KW-0862">Zinc</keyword>
<organism evidence="15 16">
    <name type="scientific">Limulus polyphemus</name>
    <name type="common">Atlantic horseshoe crab</name>
    <dbReference type="NCBI Taxonomy" id="6850"/>
    <lineage>
        <taxon>Eukaryota</taxon>
        <taxon>Metazoa</taxon>
        <taxon>Ecdysozoa</taxon>
        <taxon>Arthropoda</taxon>
        <taxon>Chelicerata</taxon>
        <taxon>Merostomata</taxon>
        <taxon>Xiphosura</taxon>
        <taxon>Limulidae</taxon>
        <taxon>Limulus</taxon>
    </lineage>
</organism>
<proteinExistence type="inferred from homology"/>
<feature type="domain" description="SP-RING-type" evidence="14">
    <location>
        <begin position="143"/>
        <end position="230"/>
    </location>
</feature>
<evidence type="ECO:0000259" key="14">
    <source>
        <dbReference type="PROSITE" id="PS51044"/>
    </source>
</evidence>
<evidence type="ECO:0000256" key="5">
    <source>
        <dbReference type="ARBA" id="ARBA00022679"/>
    </source>
</evidence>
<evidence type="ECO:0000256" key="13">
    <source>
        <dbReference type="PROSITE-ProRule" id="PRU00452"/>
    </source>
</evidence>
<sequence length="233" mass="26813">MANSFGLMDKTTEQMKKVESYITTGKEMTTDLTEELLKVSDDSAPQDELNILKDVMLQHLRMQQNIHQYLQAVNIAKMKISSECESDETSSVSYSSILESSLKETCQEITSEALQNTPDYKTFTAMIDDYLQPEEALVKETELDDDMILTQTVVIPKDPISQKEVSEPVKNKFCGHTYEKTTILQYIGKNKHVRCPYIGCSNAQVLKRDHLVENSEIKRLLERRHRQQEREGR</sequence>
<dbReference type="CDD" id="cd16651">
    <property type="entry name" value="SPL-RING_NSE2"/>
    <property type="match status" value="1"/>
</dbReference>
<accession>A0ABM1BDG1</accession>
<dbReference type="RefSeq" id="XP_013779761.1">
    <property type="nucleotide sequence ID" value="XM_013924307.2"/>
</dbReference>
<evidence type="ECO:0000256" key="2">
    <source>
        <dbReference type="ARBA" id="ARBA00004718"/>
    </source>
</evidence>
<evidence type="ECO:0000313" key="19">
    <source>
        <dbReference type="RefSeq" id="XP_013779761.1"/>
    </source>
</evidence>
<evidence type="ECO:0000256" key="11">
    <source>
        <dbReference type="ARBA" id="ARBA00031731"/>
    </source>
</evidence>
<dbReference type="SUPFAM" id="SSF57850">
    <property type="entry name" value="RING/U-box"/>
    <property type="match status" value="1"/>
</dbReference>
<keyword evidence="5" id="KW-0808">Transferase</keyword>
<dbReference type="Proteomes" id="UP000694941">
    <property type="component" value="Unplaced"/>
</dbReference>
<protein>
    <recommendedName>
        <fullName evidence="4">E3 SUMO-protein ligase NSE2</fullName>
    </recommendedName>
    <alternativeName>
        <fullName evidence="11">E3 SUMO-protein transferase NSE2</fullName>
    </alternativeName>
    <alternativeName>
        <fullName evidence="12">Non-structural maintenance of chromosomes element 2 homolog</fullName>
    </alternativeName>
</protein>
<name>A0ABM1BDG1_LIMPO</name>
<dbReference type="PANTHER" id="PTHR21330:SF1">
    <property type="entry name" value="E3 SUMO-PROTEIN LIGASE NSE2"/>
    <property type="match status" value="1"/>
</dbReference>
<comment type="similarity">
    <text evidence="3">Belongs to the NSE2 family.</text>
</comment>
<evidence type="ECO:0000313" key="22">
    <source>
        <dbReference type="RefSeq" id="XP_022247590.1"/>
    </source>
</evidence>
<evidence type="ECO:0000256" key="9">
    <source>
        <dbReference type="ARBA" id="ARBA00022833"/>
    </source>
</evidence>
<evidence type="ECO:0000256" key="7">
    <source>
        <dbReference type="ARBA" id="ARBA00022771"/>
    </source>
</evidence>
<dbReference type="Gene3D" id="3.30.40.10">
    <property type="entry name" value="Zinc/RING finger domain, C3HC4 (zinc finger)"/>
    <property type="match status" value="1"/>
</dbReference>
<dbReference type="InterPro" id="IPR013083">
    <property type="entry name" value="Znf_RING/FYVE/PHD"/>
</dbReference>
<evidence type="ECO:0000313" key="20">
    <source>
        <dbReference type="RefSeq" id="XP_022247588.1"/>
    </source>
</evidence>
<keyword evidence="7 13" id="KW-0863">Zinc-finger</keyword>
<reference evidence="16 17" key="1">
    <citation type="submission" date="2025-05" db="UniProtKB">
        <authorList>
            <consortium name="RefSeq"/>
        </authorList>
    </citation>
    <scope>IDENTIFICATION</scope>
    <source>
        <tissue evidence="16 17">Muscle</tissue>
    </source>
</reference>
<evidence type="ECO:0000256" key="12">
    <source>
        <dbReference type="ARBA" id="ARBA00032533"/>
    </source>
</evidence>
<evidence type="ECO:0000256" key="4">
    <source>
        <dbReference type="ARBA" id="ARBA00020923"/>
    </source>
</evidence>
<dbReference type="RefSeq" id="XP_022247589.1">
    <property type="nucleotide sequence ID" value="XM_022391881.1"/>
</dbReference>
<gene>
    <name evidence="16 17 18 19 20 21 22" type="primary">LOC106464181</name>
</gene>
<dbReference type="GeneID" id="106464181"/>
<evidence type="ECO:0000313" key="15">
    <source>
        <dbReference type="Proteomes" id="UP000694941"/>
    </source>
</evidence>
<keyword evidence="15" id="KW-1185">Reference proteome</keyword>
<keyword evidence="10" id="KW-0539">Nucleus</keyword>
<dbReference type="InterPro" id="IPR026846">
    <property type="entry name" value="Nse2(Mms21)"/>
</dbReference>
<dbReference type="PROSITE" id="PS51044">
    <property type="entry name" value="ZF_SP_RING"/>
    <property type="match status" value="1"/>
</dbReference>
<evidence type="ECO:0000256" key="8">
    <source>
        <dbReference type="ARBA" id="ARBA00022786"/>
    </source>
</evidence>